<dbReference type="InterPro" id="IPR037069">
    <property type="entry name" value="AcylCoA_DH/ox_N_sf"/>
</dbReference>
<dbReference type="RefSeq" id="WP_183409563.1">
    <property type="nucleotide sequence ID" value="NZ_JACHWY010000001.1"/>
</dbReference>
<evidence type="ECO:0000313" key="9">
    <source>
        <dbReference type="Proteomes" id="UP000537130"/>
    </source>
</evidence>
<dbReference type="PANTHER" id="PTHR43884">
    <property type="entry name" value="ACYL-COA DEHYDROGENASE"/>
    <property type="match status" value="1"/>
</dbReference>
<evidence type="ECO:0000256" key="4">
    <source>
        <dbReference type="ARBA" id="ARBA00022827"/>
    </source>
</evidence>
<evidence type="ECO:0000256" key="3">
    <source>
        <dbReference type="ARBA" id="ARBA00022630"/>
    </source>
</evidence>
<dbReference type="InterPro" id="IPR009100">
    <property type="entry name" value="AcylCoA_DH/oxidase_NM_dom_sf"/>
</dbReference>
<evidence type="ECO:0000259" key="7">
    <source>
        <dbReference type="Pfam" id="PF02771"/>
    </source>
</evidence>
<dbReference type="InterPro" id="IPR046373">
    <property type="entry name" value="Acyl-CoA_Oxase/DH_mid-dom_sf"/>
</dbReference>
<dbReference type="InterPro" id="IPR013786">
    <property type="entry name" value="AcylCoA_DH/ox_N"/>
</dbReference>
<dbReference type="Gene3D" id="1.10.540.10">
    <property type="entry name" value="Acyl-CoA dehydrogenase/oxidase, N-terminal domain"/>
    <property type="match status" value="1"/>
</dbReference>
<gene>
    <name evidence="8" type="ORF">FHR99_001145</name>
</gene>
<evidence type="ECO:0000256" key="2">
    <source>
        <dbReference type="ARBA" id="ARBA00009347"/>
    </source>
</evidence>
<evidence type="ECO:0000259" key="6">
    <source>
        <dbReference type="Pfam" id="PF00441"/>
    </source>
</evidence>
<dbReference type="Gene3D" id="2.40.110.10">
    <property type="entry name" value="Butyryl-CoA Dehydrogenase, subunit A, domain 2"/>
    <property type="match status" value="1"/>
</dbReference>
<dbReference type="GO" id="GO:0050660">
    <property type="term" value="F:flavin adenine dinucleotide binding"/>
    <property type="evidence" value="ECO:0007669"/>
    <property type="project" value="InterPro"/>
</dbReference>
<evidence type="ECO:0000313" key="8">
    <source>
        <dbReference type="EMBL" id="MBB3046909.1"/>
    </source>
</evidence>
<keyword evidence="4" id="KW-0274">FAD</keyword>
<name>A0A7W4Z4W6_9GAMM</name>
<keyword evidence="9" id="KW-1185">Reference proteome</keyword>
<dbReference type="InterPro" id="IPR009075">
    <property type="entry name" value="AcylCo_DH/oxidase_C"/>
</dbReference>
<dbReference type="CDD" id="cd00567">
    <property type="entry name" value="ACAD"/>
    <property type="match status" value="1"/>
</dbReference>
<evidence type="ECO:0000256" key="5">
    <source>
        <dbReference type="ARBA" id="ARBA00023002"/>
    </source>
</evidence>
<dbReference type="EMBL" id="JACHWY010000001">
    <property type="protein sequence ID" value="MBB3046909.1"/>
    <property type="molecule type" value="Genomic_DNA"/>
</dbReference>
<organism evidence="8 9">
    <name type="scientific">Litorivivens lipolytica</name>
    <dbReference type="NCBI Taxonomy" id="1524264"/>
    <lineage>
        <taxon>Bacteria</taxon>
        <taxon>Pseudomonadati</taxon>
        <taxon>Pseudomonadota</taxon>
        <taxon>Gammaproteobacteria</taxon>
        <taxon>Litorivivens</taxon>
    </lineage>
</organism>
<comment type="similarity">
    <text evidence="2">Belongs to the acyl-CoA dehydrogenase family.</text>
</comment>
<keyword evidence="3" id="KW-0285">Flavoprotein</keyword>
<dbReference type="SUPFAM" id="SSF47203">
    <property type="entry name" value="Acyl-CoA dehydrogenase C-terminal domain-like"/>
    <property type="match status" value="1"/>
</dbReference>
<protein>
    <submittedName>
        <fullName evidence="8">Alkylation response protein AidB-like acyl-CoA dehydrogenase</fullName>
    </submittedName>
</protein>
<dbReference type="Proteomes" id="UP000537130">
    <property type="component" value="Unassembled WGS sequence"/>
</dbReference>
<keyword evidence="5" id="KW-0560">Oxidoreductase</keyword>
<dbReference type="SUPFAM" id="SSF56645">
    <property type="entry name" value="Acyl-CoA dehydrogenase NM domain-like"/>
    <property type="match status" value="1"/>
</dbReference>
<sequence length="378" mass="40965">MNFGFSEEQREVQNLARQIFTDLVSPEKLKASDDYAGERFDEALWGKLAEAGLLGVALEEQYAGMGFGFTELALLVEEVGRSIAPAPVIPNLVSGALPVQRFGTDEQKQRLLPGVAEGKLMLTAALMEKHNENPASPRLTTAVAKDGGYSVSGTKLCVPFAHRAERMIVSAKTDNGVIALLVDPKADGVTLNEMKVTTYEPQYEVALKDVSVAAEDVLAGADKGAEVMQWLTEHTTAALCAHQVGVTDCAMRMTASYTAERKQFGVPVATFQAVGHRAANCFIDVECLRLNTYQAVSRLAGGHNATNEVQIAKIWAGDVGHRVSYASQHLHGGMGIDRDYPLWRYCTWMRHNEMMLGSSAKNLAALGKRIAAGEAYCQ</sequence>
<feature type="domain" description="Acyl-CoA dehydrogenase/oxidase N-terminal" evidence="7">
    <location>
        <begin position="6"/>
        <end position="119"/>
    </location>
</feature>
<comment type="caution">
    <text evidence="8">The sequence shown here is derived from an EMBL/GenBank/DDBJ whole genome shotgun (WGS) entry which is preliminary data.</text>
</comment>
<dbReference type="Pfam" id="PF00441">
    <property type="entry name" value="Acyl-CoA_dh_1"/>
    <property type="match status" value="1"/>
</dbReference>
<feature type="domain" description="Acyl-CoA dehydrogenase/oxidase C-terminal" evidence="6">
    <location>
        <begin position="222"/>
        <end position="370"/>
    </location>
</feature>
<reference evidence="8 9" key="1">
    <citation type="submission" date="2020-08" db="EMBL/GenBank/DDBJ databases">
        <title>Genomic Encyclopedia of Type Strains, Phase III (KMG-III): the genomes of soil and plant-associated and newly described type strains.</title>
        <authorList>
            <person name="Whitman W."/>
        </authorList>
    </citation>
    <scope>NUCLEOTIDE SEQUENCE [LARGE SCALE GENOMIC DNA]</scope>
    <source>
        <strain evidence="8 9">CECT 8654</strain>
    </source>
</reference>
<comment type="cofactor">
    <cofactor evidence="1">
        <name>FAD</name>
        <dbReference type="ChEBI" id="CHEBI:57692"/>
    </cofactor>
</comment>
<dbReference type="InterPro" id="IPR036250">
    <property type="entry name" value="AcylCo_DH-like_C"/>
</dbReference>
<dbReference type="Pfam" id="PF02771">
    <property type="entry name" value="Acyl-CoA_dh_N"/>
    <property type="match status" value="1"/>
</dbReference>
<dbReference type="PANTHER" id="PTHR43884:SF20">
    <property type="entry name" value="ACYL-COA DEHYDROGENASE FADE28"/>
    <property type="match status" value="1"/>
</dbReference>
<dbReference type="AlphaFoldDB" id="A0A7W4Z4W6"/>
<dbReference type="Gene3D" id="1.20.140.10">
    <property type="entry name" value="Butyryl-CoA Dehydrogenase, subunit A, domain 3"/>
    <property type="match status" value="1"/>
</dbReference>
<evidence type="ECO:0000256" key="1">
    <source>
        <dbReference type="ARBA" id="ARBA00001974"/>
    </source>
</evidence>
<proteinExistence type="inferred from homology"/>
<dbReference type="GO" id="GO:0003995">
    <property type="term" value="F:acyl-CoA dehydrogenase activity"/>
    <property type="evidence" value="ECO:0007669"/>
    <property type="project" value="TreeGrafter"/>
</dbReference>
<accession>A0A7W4Z4W6</accession>